<evidence type="ECO:0000256" key="1">
    <source>
        <dbReference type="SAM" id="MobiDB-lite"/>
    </source>
</evidence>
<reference evidence="2" key="1">
    <citation type="journal article" date="2022" name="Int. J. Mol. Sci.">
        <title>Draft Genome of Tanacetum Coccineum: Genomic Comparison of Closely Related Tanacetum-Family Plants.</title>
        <authorList>
            <person name="Yamashiro T."/>
            <person name="Shiraishi A."/>
            <person name="Nakayama K."/>
            <person name="Satake H."/>
        </authorList>
    </citation>
    <scope>NUCLEOTIDE SEQUENCE</scope>
</reference>
<feature type="region of interest" description="Disordered" evidence="1">
    <location>
        <begin position="139"/>
        <end position="190"/>
    </location>
</feature>
<evidence type="ECO:0000313" key="2">
    <source>
        <dbReference type="EMBL" id="GJT78226.1"/>
    </source>
</evidence>
<protein>
    <submittedName>
        <fullName evidence="2">Uncharacterized protein</fullName>
    </submittedName>
</protein>
<comment type="caution">
    <text evidence="2">The sequence shown here is derived from an EMBL/GenBank/DDBJ whole genome shotgun (WGS) entry which is preliminary data.</text>
</comment>
<keyword evidence="3" id="KW-1185">Reference proteome</keyword>
<reference evidence="2" key="2">
    <citation type="submission" date="2022-01" db="EMBL/GenBank/DDBJ databases">
        <authorList>
            <person name="Yamashiro T."/>
            <person name="Shiraishi A."/>
            <person name="Satake H."/>
            <person name="Nakayama K."/>
        </authorList>
    </citation>
    <scope>NUCLEOTIDE SEQUENCE</scope>
</reference>
<dbReference type="EMBL" id="BQNB010018783">
    <property type="protein sequence ID" value="GJT78226.1"/>
    <property type="molecule type" value="Genomic_DNA"/>
</dbReference>
<gene>
    <name evidence="2" type="ORF">Tco_1044951</name>
</gene>
<name>A0ABQ5GRC6_9ASTR</name>
<evidence type="ECO:0000313" key="3">
    <source>
        <dbReference type="Proteomes" id="UP001151760"/>
    </source>
</evidence>
<sequence length="566" mass="65460">MPTEMELTLEQTQQGVSYEVSFDESNTNVLERFDTPAGNPVKEILLKLNLPDHRSLKDGVIRLVPVQAESHQDSCHNAHPRPTNIEIKEFQEDATVKLFSLTNHERLMSMLDPEVKVHMVPAVVDEYLGSSLKDTLQKDEDDLDRVVPDLRKRDREEDEDTSAGSNQGKRKRSSGQGSRTSRHLTSKETSPGVELYLTLQKRTGLKNEWNAVESPQMVEELFSPKSLFIMLSIAKDPLTFNELMATPIDFSNFAKNHLKLDKITKADLVKPVYNLLKGTCQSIIELEYNMEEYFKAQTDRLKWENPEGDRCLFDLSKSLPLKGHPGHITIAVEYFFNNDLEYLKSKDSERKYTTSITKTKAARFSKHDVFSPLKILSLVSVKAKKLHGYGYLEEILVRRADRQLYKFKEGDFVNLHLNDIEDMLLLVVQHKLFHLDGEVIKKLNITNPQKDFPRISTKELCTPSFDPPGVIYEDLSHQKRLMRADELYKFSDGTLKKVHDTLYHRLLNFRFGYNKDMPKRKWLDSDKRQLGIMVDLINKQMLERQILENLEISVGARELKMDCRLM</sequence>
<organism evidence="2 3">
    <name type="scientific">Tanacetum coccineum</name>
    <dbReference type="NCBI Taxonomy" id="301880"/>
    <lineage>
        <taxon>Eukaryota</taxon>
        <taxon>Viridiplantae</taxon>
        <taxon>Streptophyta</taxon>
        <taxon>Embryophyta</taxon>
        <taxon>Tracheophyta</taxon>
        <taxon>Spermatophyta</taxon>
        <taxon>Magnoliopsida</taxon>
        <taxon>eudicotyledons</taxon>
        <taxon>Gunneridae</taxon>
        <taxon>Pentapetalae</taxon>
        <taxon>asterids</taxon>
        <taxon>campanulids</taxon>
        <taxon>Asterales</taxon>
        <taxon>Asteraceae</taxon>
        <taxon>Asteroideae</taxon>
        <taxon>Anthemideae</taxon>
        <taxon>Anthemidinae</taxon>
        <taxon>Tanacetum</taxon>
    </lineage>
</organism>
<proteinExistence type="predicted"/>
<accession>A0ABQ5GRC6</accession>
<dbReference type="Proteomes" id="UP001151760">
    <property type="component" value="Unassembled WGS sequence"/>
</dbReference>
<feature type="compositionally biased region" description="Basic and acidic residues" evidence="1">
    <location>
        <begin position="144"/>
        <end position="155"/>
    </location>
</feature>